<feature type="compositionally biased region" description="Basic and acidic residues" evidence="1">
    <location>
        <begin position="1"/>
        <end position="19"/>
    </location>
</feature>
<protein>
    <submittedName>
        <fullName evidence="3">Uncharacterized protein</fullName>
    </submittedName>
</protein>
<name>A0AAN6RJT7_9PLEO</name>
<feature type="transmembrane region" description="Helical" evidence="2">
    <location>
        <begin position="426"/>
        <end position="446"/>
    </location>
</feature>
<accession>A0AAN6RJT7</accession>
<dbReference type="EMBL" id="WVTA01000003">
    <property type="protein sequence ID" value="KAK3215078.1"/>
    <property type="molecule type" value="Genomic_DNA"/>
</dbReference>
<feature type="compositionally biased region" description="Low complexity" evidence="1">
    <location>
        <begin position="20"/>
        <end position="29"/>
    </location>
</feature>
<evidence type="ECO:0000313" key="3">
    <source>
        <dbReference type="EMBL" id="KAK3215078.1"/>
    </source>
</evidence>
<keyword evidence="2" id="KW-0812">Transmembrane</keyword>
<proteinExistence type="predicted"/>
<dbReference type="AlphaFoldDB" id="A0AAN6RJT7"/>
<sequence>MSSRHTADESFRASTDKSAEALAAAAEASKLAKKVRDRSTEQAIDKPTQNFGRRRNNSTSPAAKEKLTSYRHDLVGENQHLLPLTLATDGTSNVTSSCRSQDAGEGELVDAEPVSDPDSNFTLEVGDSKSSYMDIRDSSLKSENHFRELKQNSAMHPILQLADHSVPSTAFPKSSVALQYPGRFYRIMQPICGYMETVNILSSEKAWRLFEWCDFSWTPEIIRYTCQDILTNEWTQQAIVPFLHGQLQPAAPAHVAASGLESVIREVFNMDVRRDLEVFEFCAGSSGPTPTFERLINTYRTSRGEKPIRFRISDKYPNLNAWKRLRTSSDWLDFVDSPVDAVDPSYIAMSHGSHMDVKDPATADSDKAAMQILKSTMETSDGFAIIELQDRRLGMLCMMALNFLFVCRLIPSPNKLCGPFKSSNYSIFRLIGGIFLWVAVLFVLQFDGFVSCLRTREFDEFAKLIQQAAGTEGAVSECLRNGEHLQVCTLPSWEIRAHEQVLHTLPFGYVRMITGVRARFS</sequence>
<evidence type="ECO:0000256" key="1">
    <source>
        <dbReference type="SAM" id="MobiDB-lite"/>
    </source>
</evidence>
<feature type="compositionally biased region" description="Acidic residues" evidence="1">
    <location>
        <begin position="104"/>
        <end position="115"/>
    </location>
</feature>
<feature type="transmembrane region" description="Helical" evidence="2">
    <location>
        <begin position="393"/>
        <end position="411"/>
    </location>
</feature>
<keyword evidence="2" id="KW-0472">Membrane</keyword>
<feature type="compositionally biased region" description="Polar residues" evidence="1">
    <location>
        <begin position="47"/>
        <end position="61"/>
    </location>
</feature>
<gene>
    <name evidence="3" type="ORF">GRF29_19g2100715</name>
</gene>
<reference evidence="3 4" key="1">
    <citation type="submission" date="2021-02" db="EMBL/GenBank/DDBJ databases">
        <title>Genome assembly of Pseudopithomyces chartarum.</title>
        <authorList>
            <person name="Jauregui R."/>
            <person name="Singh J."/>
            <person name="Voisey C."/>
        </authorList>
    </citation>
    <scope>NUCLEOTIDE SEQUENCE [LARGE SCALE GENOMIC DNA]</scope>
    <source>
        <strain evidence="3 4">AGR01</strain>
    </source>
</reference>
<keyword evidence="4" id="KW-1185">Reference proteome</keyword>
<evidence type="ECO:0000256" key="2">
    <source>
        <dbReference type="SAM" id="Phobius"/>
    </source>
</evidence>
<feature type="compositionally biased region" description="Polar residues" evidence="1">
    <location>
        <begin position="90"/>
        <end position="100"/>
    </location>
</feature>
<organism evidence="3 4">
    <name type="scientific">Pseudopithomyces chartarum</name>
    <dbReference type="NCBI Taxonomy" id="1892770"/>
    <lineage>
        <taxon>Eukaryota</taxon>
        <taxon>Fungi</taxon>
        <taxon>Dikarya</taxon>
        <taxon>Ascomycota</taxon>
        <taxon>Pezizomycotina</taxon>
        <taxon>Dothideomycetes</taxon>
        <taxon>Pleosporomycetidae</taxon>
        <taxon>Pleosporales</taxon>
        <taxon>Massarineae</taxon>
        <taxon>Didymosphaeriaceae</taxon>
        <taxon>Pseudopithomyces</taxon>
    </lineage>
</organism>
<dbReference type="Proteomes" id="UP001280581">
    <property type="component" value="Unassembled WGS sequence"/>
</dbReference>
<evidence type="ECO:0000313" key="4">
    <source>
        <dbReference type="Proteomes" id="UP001280581"/>
    </source>
</evidence>
<comment type="caution">
    <text evidence="3">The sequence shown here is derived from an EMBL/GenBank/DDBJ whole genome shotgun (WGS) entry which is preliminary data.</text>
</comment>
<feature type="region of interest" description="Disordered" evidence="1">
    <location>
        <begin position="90"/>
        <end position="118"/>
    </location>
</feature>
<keyword evidence="2" id="KW-1133">Transmembrane helix</keyword>
<feature type="region of interest" description="Disordered" evidence="1">
    <location>
        <begin position="1"/>
        <end position="64"/>
    </location>
</feature>